<proteinExistence type="predicted"/>
<name>A0A2P2NF35_RHIMU</name>
<protein>
    <submittedName>
        <fullName evidence="1">Uncharacterized protein</fullName>
    </submittedName>
</protein>
<evidence type="ECO:0000313" key="1">
    <source>
        <dbReference type="EMBL" id="MBX41063.1"/>
    </source>
</evidence>
<organism evidence="1">
    <name type="scientific">Rhizophora mucronata</name>
    <name type="common">Asiatic mangrove</name>
    <dbReference type="NCBI Taxonomy" id="61149"/>
    <lineage>
        <taxon>Eukaryota</taxon>
        <taxon>Viridiplantae</taxon>
        <taxon>Streptophyta</taxon>
        <taxon>Embryophyta</taxon>
        <taxon>Tracheophyta</taxon>
        <taxon>Spermatophyta</taxon>
        <taxon>Magnoliopsida</taxon>
        <taxon>eudicotyledons</taxon>
        <taxon>Gunneridae</taxon>
        <taxon>Pentapetalae</taxon>
        <taxon>rosids</taxon>
        <taxon>fabids</taxon>
        <taxon>Malpighiales</taxon>
        <taxon>Rhizophoraceae</taxon>
        <taxon>Rhizophora</taxon>
    </lineage>
</organism>
<accession>A0A2P2NF35</accession>
<dbReference type="EMBL" id="GGEC01060579">
    <property type="protein sequence ID" value="MBX41063.1"/>
    <property type="molecule type" value="Transcribed_RNA"/>
</dbReference>
<sequence>MPIHAFTTSKCHISQ</sequence>
<reference evidence="1" key="1">
    <citation type="submission" date="2018-02" db="EMBL/GenBank/DDBJ databases">
        <title>Rhizophora mucronata_Transcriptome.</title>
        <authorList>
            <person name="Meera S.P."/>
            <person name="Sreeshan A."/>
            <person name="Augustine A."/>
        </authorList>
    </citation>
    <scope>NUCLEOTIDE SEQUENCE</scope>
    <source>
        <tissue evidence="1">Leaf</tissue>
    </source>
</reference>